<dbReference type="GO" id="GO:0008236">
    <property type="term" value="F:serine-type peptidase activity"/>
    <property type="evidence" value="ECO:0007669"/>
    <property type="project" value="InterPro"/>
</dbReference>
<evidence type="ECO:0000256" key="1">
    <source>
        <dbReference type="SAM" id="SignalP"/>
    </source>
</evidence>
<evidence type="ECO:0000313" key="5">
    <source>
        <dbReference type="Proteomes" id="UP000235916"/>
    </source>
</evidence>
<dbReference type="SUPFAM" id="SSF53474">
    <property type="entry name" value="alpha/beta-Hydrolases"/>
    <property type="match status" value="1"/>
</dbReference>
<dbReference type="Gene3D" id="3.40.50.1820">
    <property type="entry name" value="alpha/beta hydrolase"/>
    <property type="match status" value="1"/>
</dbReference>
<gene>
    <name evidence="4" type="ORF">C1O66_20600</name>
</gene>
<dbReference type="SUPFAM" id="SSF82171">
    <property type="entry name" value="DPP6 N-terminal domain-like"/>
    <property type="match status" value="1"/>
</dbReference>
<comment type="caution">
    <text evidence="4">The sequence shown here is derived from an EMBL/GenBank/DDBJ whole genome shotgun (WGS) entry which is preliminary data.</text>
</comment>
<feature type="signal peptide" evidence="1">
    <location>
        <begin position="1"/>
        <end position="30"/>
    </location>
</feature>
<dbReference type="PANTHER" id="PTHR11731:SF193">
    <property type="entry name" value="DIPEPTIDYL PEPTIDASE 9"/>
    <property type="match status" value="1"/>
</dbReference>
<dbReference type="InterPro" id="IPR029058">
    <property type="entry name" value="AB_hydrolase_fold"/>
</dbReference>
<dbReference type="InterPro" id="IPR002469">
    <property type="entry name" value="Peptidase_S9B_N"/>
</dbReference>
<feature type="domain" description="Peptidase S9 prolyl oligopeptidase catalytic" evidence="2">
    <location>
        <begin position="569"/>
        <end position="767"/>
    </location>
</feature>
<feature type="domain" description="Dipeptidylpeptidase IV N-terminal" evidence="3">
    <location>
        <begin position="148"/>
        <end position="478"/>
    </location>
</feature>
<proteinExistence type="predicted"/>
<dbReference type="InterPro" id="IPR001375">
    <property type="entry name" value="Peptidase_S9_cat"/>
</dbReference>
<dbReference type="GO" id="GO:0006508">
    <property type="term" value="P:proteolysis"/>
    <property type="evidence" value="ECO:0007669"/>
    <property type="project" value="InterPro"/>
</dbReference>
<keyword evidence="1" id="KW-0732">Signal</keyword>
<name>A0A2N8KRR5_9BURK</name>
<protein>
    <recommendedName>
        <fullName evidence="6">S9 family peptidase</fullName>
    </recommendedName>
</protein>
<evidence type="ECO:0000259" key="2">
    <source>
        <dbReference type="Pfam" id="PF00326"/>
    </source>
</evidence>
<evidence type="ECO:0000313" key="4">
    <source>
        <dbReference type="EMBL" id="PND36133.1"/>
    </source>
</evidence>
<dbReference type="Pfam" id="PF00326">
    <property type="entry name" value="Peptidase_S9"/>
    <property type="match status" value="1"/>
</dbReference>
<dbReference type="AlphaFoldDB" id="A0A2N8KRR5"/>
<dbReference type="Proteomes" id="UP000235916">
    <property type="component" value="Unassembled WGS sequence"/>
</dbReference>
<sequence>MLDTTFTHQAARLLLLLAFGATLLPDAASAATAVSANRSDVSLERIHSEPPLAGRLPRAPELSPGGGWVTYLRASEQDSEINELWGQALPGGQPRRLLSVSDLIGAQGVRLTEAEKMALERRRVQGRGITGYQWCGKDDRRLILPLSGDLYLVELTEQGPRSQRLSFDEKEPERDPVCDAAGRQLAFVKGGDLWVQSLDGASAGPARRLSQTGSESRSTGLAEFVAAEEFGRQRGFWWSPDGQRILALEVDESEVPLKTRSQIFADRMAMTTQRYPGAGGRNAKVHALVFDTRGRTPVEPQRLSLPAEAEYISRAGWFADGTPWLQWFTRDQKQLSLVEFSGPQAQARTVLVERDPAWVEVQDDLRELPTQLRSGKPALLWISEASGRAQFWLVDRVTGERQQLSRQAEPVARLICQREQGLVFSGATERGRGREIFELNWQGQSRVFQPGEARRWRDARADQGCRHLLLTESRWGQPPRTEVLALDGQAPALPLKGDAPDPLLAAIAPQVQVLDIVAADGQTPLNAFYLPPLKAGTKPDQRHPVIVKAYGGPGTATVGWRWSGDTALLAYLQRQGFGVLTLDTRGMAYRDRAFTRAHAEGFGKAELADLFAAVHQLSKLVPAVDPARIGFTGWSYGGYLAARAMLDADTPFAAAIAGAPPTDWMLYDTAYTERYLGLPEGGRAKPYAEANLISRAGLLQKPLMLVHGTADDNVLFENSLRLIEALQSEGKLFETVIYPGRAHGITGKKARLHLDRTQTDFFIRHLKP</sequence>
<dbReference type="Pfam" id="PF00930">
    <property type="entry name" value="DPPIV_N"/>
    <property type="match status" value="1"/>
</dbReference>
<dbReference type="RefSeq" id="WP_102769908.1">
    <property type="nucleotide sequence ID" value="NZ_POSP01000004.1"/>
</dbReference>
<reference evidence="4 5" key="1">
    <citation type="submission" date="2018-01" db="EMBL/GenBank/DDBJ databases">
        <title>Draft genome sequence of Paucibacter aquatile CR182 isolated from freshwater of the Nakdong River.</title>
        <authorList>
            <person name="Choi A."/>
            <person name="Chung E.J."/>
        </authorList>
    </citation>
    <scope>NUCLEOTIDE SEQUENCE [LARGE SCALE GENOMIC DNA]</scope>
    <source>
        <strain evidence="4 5">CR182</strain>
    </source>
</reference>
<dbReference type="GO" id="GO:0008239">
    <property type="term" value="F:dipeptidyl-peptidase activity"/>
    <property type="evidence" value="ECO:0007669"/>
    <property type="project" value="TreeGrafter"/>
</dbReference>
<feature type="chain" id="PRO_5018054242" description="S9 family peptidase" evidence="1">
    <location>
        <begin position="31"/>
        <end position="768"/>
    </location>
</feature>
<dbReference type="OrthoDB" id="1412847at2"/>
<accession>A0A2N8KRR5</accession>
<dbReference type="InterPro" id="IPR050278">
    <property type="entry name" value="Serine_Prot_S9B/DPPIV"/>
</dbReference>
<organism evidence="4 5">
    <name type="scientific">Kinneretia aquatilis</name>
    <dbReference type="NCBI Taxonomy" id="2070761"/>
    <lineage>
        <taxon>Bacteria</taxon>
        <taxon>Pseudomonadati</taxon>
        <taxon>Pseudomonadota</taxon>
        <taxon>Betaproteobacteria</taxon>
        <taxon>Burkholderiales</taxon>
        <taxon>Sphaerotilaceae</taxon>
        <taxon>Roseateles</taxon>
    </lineage>
</organism>
<evidence type="ECO:0008006" key="6">
    <source>
        <dbReference type="Google" id="ProtNLM"/>
    </source>
</evidence>
<keyword evidence="5" id="KW-1185">Reference proteome</keyword>
<dbReference type="PANTHER" id="PTHR11731">
    <property type="entry name" value="PROTEASE FAMILY S9B,C DIPEPTIDYL-PEPTIDASE IV-RELATED"/>
    <property type="match status" value="1"/>
</dbReference>
<dbReference type="EMBL" id="POSP01000004">
    <property type="protein sequence ID" value="PND36133.1"/>
    <property type="molecule type" value="Genomic_DNA"/>
</dbReference>
<evidence type="ECO:0000259" key="3">
    <source>
        <dbReference type="Pfam" id="PF00930"/>
    </source>
</evidence>
<dbReference type="Gene3D" id="2.140.10.30">
    <property type="entry name" value="Dipeptidylpeptidase IV, N-terminal domain"/>
    <property type="match status" value="1"/>
</dbReference>